<gene>
    <name evidence="7" type="primary">MED9</name>
    <name evidence="8" type="ORF">ACA1_159430</name>
</gene>
<keyword evidence="6 7" id="KW-0539">Nucleus</keyword>
<dbReference type="Proteomes" id="UP000011083">
    <property type="component" value="Unassembled WGS sequence"/>
</dbReference>
<evidence type="ECO:0000313" key="9">
    <source>
        <dbReference type="Proteomes" id="UP000011083"/>
    </source>
</evidence>
<proteinExistence type="inferred from homology"/>
<dbReference type="GO" id="GO:0016592">
    <property type="term" value="C:mediator complex"/>
    <property type="evidence" value="ECO:0007669"/>
    <property type="project" value="InterPro"/>
</dbReference>
<keyword evidence="9" id="KW-1185">Reference proteome</keyword>
<comment type="similarity">
    <text evidence="2 7">Belongs to the Mediator complex subunit 9 family.</text>
</comment>
<name>L8HAC3_ACACF</name>
<dbReference type="AlphaFoldDB" id="L8HAC3"/>
<evidence type="ECO:0000256" key="6">
    <source>
        <dbReference type="ARBA" id="ARBA00023242"/>
    </source>
</evidence>
<comment type="subcellular location">
    <subcellularLocation>
        <location evidence="1 7">Nucleus</location>
    </subcellularLocation>
</comment>
<protein>
    <recommendedName>
        <fullName evidence="7">Mediator of RNA polymerase II transcription subunit 9</fullName>
    </recommendedName>
    <alternativeName>
        <fullName evidence="7">Mediator complex subunit 9</fullName>
    </alternativeName>
</protein>
<evidence type="ECO:0000313" key="8">
    <source>
        <dbReference type="EMBL" id="ELR22125.1"/>
    </source>
</evidence>
<comment type="function">
    <text evidence="7">Component of the Mediator complex, a coactivator involved in the regulated transcription of nearly all RNA polymerase II-dependent genes. Mediator functions as a bridge to convey information from gene-specific regulatory proteins to the basal RNA polymerase II transcription machinery. Mediator is recruited to promoters by direct interactions with regulatory proteins and serves as a scaffold for the assembly of a functional preinitiation complex with RNA polymerase II and the general transcription factors.</text>
</comment>
<evidence type="ECO:0000256" key="7">
    <source>
        <dbReference type="RuleBase" id="RU364145"/>
    </source>
</evidence>
<keyword evidence="4 7" id="KW-0010">Activator</keyword>
<dbReference type="Pfam" id="PF07544">
    <property type="entry name" value="Med9"/>
    <property type="match status" value="1"/>
</dbReference>
<evidence type="ECO:0000256" key="4">
    <source>
        <dbReference type="ARBA" id="ARBA00023159"/>
    </source>
</evidence>
<evidence type="ECO:0000256" key="5">
    <source>
        <dbReference type="ARBA" id="ARBA00023163"/>
    </source>
</evidence>
<dbReference type="EMBL" id="KB007890">
    <property type="protein sequence ID" value="ELR22125.1"/>
    <property type="molecule type" value="Genomic_DNA"/>
</dbReference>
<organism evidence="8 9">
    <name type="scientific">Acanthamoeba castellanii (strain ATCC 30010 / Neff)</name>
    <dbReference type="NCBI Taxonomy" id="1257118"/>
    <lineage>
        <taxon>Eukaryota</taxon>
        <taxon>Amoebozoa</taxon>
        <taxon>Discosea</taxon>
        <taxon>Longamoebia</taxon>
        <taxon>Centramoebida</taxon>
        <taxon>Acanthamoebidae</taxon>
        <taxon>Acanthamoeba</taxon>
    </lineage>
</organism>
<evidence type="ECO:0000256" key="2">
    <source>
        <dbReference type="ARBA" id="ARBA00008089"/>
    </source>
</evidence>
<dbReference type="GeneID" id="14923051"/>
<reference evidence="8 9" key="1">
    <citation type="journal article" date="2013" name="Genome Biol.">
        <title>Genome of Acanthamoeba castellanii highlights extensive lateral gene transfer and early evolution of tyrosine kinase signaling.</title>
        <authorList>
            <person name="Clarke M."/>
            <person name="Lohan A.J."/>
            <person name="Liu B."/>
            <person name="Lagkouvardos I."/>
            <person name="Roy S."/>
            <person name="Zafar N."/>
            <person name="Bertelli C."/>
            <person name="Schilde C."/>
            <person name="Kianianmomeni A."/>
            <person name="Burglin T.R."/>
            <person name="Frech C."/>
            <person name="Turcotte B."/>
            <person name="Kopec K.O."/>
            <person name="Synnott J.M."/>
            <person name="Choo C."/>
            <person name="Paponov I."/>
            <person name="Finkler A."/>
            <person name="Soon Heng Tan C."/>
            <person name="Hutchins A.P."/>
            <person name="Weinmeier T."/>
            <person name="Rattei T."/>
            <person name="Chu J.S."/>
            <person name="Gimenez G."/>
            <person name="Irimia M."/>
            <person name="Rigden D.J."/>
            <person name="Fitzpatrick D.A."/>
            <person name="Lorenzo-Morales J."/>
            <person name="Bateman A."/>
            <person name="Chiu C.H."/>
            <person name="Tang P."/>
            <person name="Hegemann P."/>
            <person name="Fromm H."/>
            <person name="Raoult D."/>
            <person name="Greub G."/>
            <person name="Miranda-Saavedra D."/>
            <person name="Chen N."/>
            <person name="Nash P."/>
            <person name="Ginger M.L."/>
            <person name="Horn M."/>
            <person name="Schaap P."/>
            <person name="Caler L."/>
            <person name="Loftus B."/>
        </authorList>
    </citation>
    <scope>NUCLEOTIDE SEQUENCE [LARGE SCALE GENOMIC DNA]</scope>
    <source>
        <strain evidence="8 9">Neff</strain>
    </source>
</reference>
<dbReference type="KEGG" id="acan:ACA1_159430"/>
<evidence type="ECO:0000256" key="3">
    <source>
        <dbReference type="ARBA" id="ARBA00023015"/>
    </source>
</evidence>
<dbReference type="GO" id="GO:0006357">
    <property type="term" value="P:regulation of transcription by RNA polymerase II"/>
    <property type="evidence" value="ECO:0007669"/>
    <property type="project" value="InterPro"/>
</dbReference>
<keyword evidence="5 7" id="KW-0804">Transcription</keyword>
<dbReference type="InterPro" id="IPR011425">
    <property type="entry name" value="Med9"/>
</dbReference>
<dbReference type="GO" id="GO:0003712">
    <property type="term" value="F:transcription coregulator activity"/>
    <property type="evidence" value="ECO:0007669"/>
    <property type="project" value="InterPro"/>
</dbReference>
<sequence length="86" mass="9987">MEVKNATSFDWYHSLPTSDLNAHFKKCNQTLDELPGTDLTHAQQQALLHQYQDQLKRKSALIAKYQNLPVLQQRYTDDAEDNGMHE</sequence>
<evidence type="ECO:0000256" key="1">
    <source>
        <dbReference type="ARBA" id="ARBA00004123"/>
    </source>
</evidence>
<dbReference type="VEuPathDB" id="AmoebaDB:ACA1_159430"/>
<dbReference type="RefSeq" id="XP_004348583.1">
    <property type="nucleotide sequence ID" value="XM_004348533.1"/>
</dbReference>
<comment type="subunit">
    <text evidence="7">Component of the Mediator complex.</text>
</comment>
<accession>L8HAC3</accession>
<keyword evidence="3 7" id="KW-0805">Transcription regulation</keyword>